<protein>
    <submittedName>
        <fullName evidence="2">DUF2894 domain-containing protein</fullName>
    </submittedName>
</protein>
<accession>A0ABP8HF72</accession>
<dbReference type="EMBL" id="BAABFO010000019">
    <property type="protein sequence ID" value="GAA4338538.1"/>
    <property type="molecule type" value="Genomic_DNA"/>
</dbReference>
<evidence type="ECO:0000313" key="2">
    <source>
        <dbReference type="EMBL" id="GAA4338538.1"/>
    </source>
</evidence>
<gene>
    <name evidence="2" type="ORF">GCM10023144_35740</name>
</gene>
<dbReference type="Pfam" id="PF11445">
    <property type="entry name" value="DUF2894"/>
    <property type="match status" value="1"/>
</dbReference>
<sequence>MNSAQAQLAAWREQGADRLDPIRFHFIEALARRTMARNGDTRRVLDARLSALLADYRRMLESPVVEPPPRRGRGPLAALADDIACRSPARASGSAADQPAYPELPALDEFRAIWSRLGADRLLRQSRAQVPANAGPLNSSHLVQRSLELMRELSPGYLHHFAAYADSLSWLEQMKDAGKEAPAASPARKSPRRAR</sequence>
<feature type="region of interest" description="Disordered" evidence="1">
    <location>
        <begin position="176"/>
        <end position="195"/>
    </location>
</feature>
<evidence type="ECO:0000256" key="1">
    <source>
        <dbReference type="SAM" id="MobiDB-lite"/>
    </source>
</evidence>
<dbReference type="RefSeq" id="WP_345251240.1">
    <property type="nucleotide sequence ID" value="NZ_BAABFO010000019.1"/>
</dbReference>
<evidence type="ECO:0000313" key="3">
    <source>
        <dbReference type="Proteomes" id="UP001501671"/>
    </source>
</evidence>
<organism evidence="2 3">
    <name type="scientific">Pigmentiphaga soli</name>
    <dbReference type="NCBI Taxonomy" id="1007095"/>
    <lineage>
        <taxon>Bacteria</taxon>
        <taxon>Pseudomonadati</taxon>
        <taxon>Pseudomonadota</taxon>
        <taxon>Betaproteobacteria</taxon>
        <taxon>Burkholderiales</taxon>
        <taxon>Alcaligenaceae</taxon>
        <taxon>Pigmentiphaga</taxon>
    </lineage>
</organism>
<proteinExistence type="predicted"/>
<dbReference type="Proteomes" id="UP001501671">
    <property type="component" value="Unassembled WGS sequence"/>
</dbReference>
<keyword evidence="3" id="KW-1185">Reference proteome</keyword>
<dbReference type="InterPro" id="IPR021549">
    <property type="entry name" value="DUF2894"/>
</dbReference>
<reference evidence="3" key="1">
    <citation type="journal article" date="2019" name="Int. J. Syst. Evol. Microbiol.">
        <title>The Global Catalogue of Microorganisms (GCM) 10K type strain sequencing project: providing services to taxonomists for standard genome sequencing and annotation.</title>
        <authorList>
            <consortium name="The Broad Institute Genomics Platform"/>
            <consortium name="The Broad Institute Genome Sequencing Center for Infectious Disease"/>
            <person name="Wu L."/>
            <person name="Ma J."/>
        </authorList>
    </citation>
    <scope>NUCLEOTIDE SEQUENCE [LARGE SCALE GENOMIC DNA]</scope>
    <source>
        <strain evidence="3">JCM 17666</strain>
    </source>
</reference>
<name>A0ABP8HF72_9BURK</name>
<comment type="caution">
    <text evidence="2">The sequence shown here is derived from an EMBL/GenBank/DDBJ whole genome shotgun (WGS) entry which is preliminary data.</text>
</comment>